<protein>
    <submittedName>
        <fullName evidence="6">4Fe-4S binding protein</fullName>
    </submittedName>
</protein>
<dbReference type="EMBL" id="CP068046">
    <property type="protein sequence ID" value="QQR40017.1"/>
    <property type="molecule type" value="Genomic_DNA"/>
</dbReference>
<feature type="transmembrane region" description="Helical" evidence="4">
    <location>
        <begin position="566"/>
        <end position="586"/>
    </location>
</feature>
<gene>
    <name evidence="6" type="ORF">JI748_03085</name>
</gene>
<feature type="domain" description="4Fe-4S ferredoxin-type" evidence="5">
    <location>
        <begin position="644"/>
        <end position="675"/>
    </location>
</feature>
<accession>A0ABX7CB80</accession>
<reference evidence="6 7" key="1">
    <citation type="submission" date="2021-01" db="EMBL/GenBank/DDBJ databases">
        <title>Genome seq and assembly of Devosia sp. LEGU1.</title>
        <authorList>
            <person name="Chhetri G."/>
        </authorList>
    </citation>
    <scope>NUCLEOTIDE SEQUENCE [LARGE SCALE GENOMIC DNA]</scope>
    <source>
        <strain evidence="6 7">LEGU1</strain>
    </source>
</reference>
<keyword evidence="7" id="KW-1185">Reference proteome</keyword>
<evidence type="ECO:0000259" key="5">
    <source>
        <dbReference type="PROSITE" id="PS51379"/>
    </source>
</evidence>
<evidence type="ECO:0000256" key="4">
    <source>
        <dbReference type="SAM" id="Phobius"/>
    </source>
</evidence>
<dbReference type="InterPro" id="IPR011399">
    <property type="entry name" value="NosR"/>
</dbReference>
<feature type="transmembrane region" description="Helical" evidence="4">
    <location>
        <begin position="458"/>
        <end position="485"/>
    </location>
</feature>
<dbReference type="PANTHER" id="PTHR30224:SF4">
    <property type="entry name" value="ELECTRON TRANSPORT PROTEIN YCCM-RELATED"/>
    <property type="match status" value="1"/>
</dbReference>
<dbReference type="SUPFAM" id="SSF54862">
    <property type="entry name" value="4Fe-4S ferredoxins"/>
    <property type="match status" value="1"/>
</dbReference>
<evidence type="ECO:0000313" key="7">
    <source>
        <dbReference type="Proteomes" id="UP000595857"/>
    </source>
</evidence>
<dbReference type="PANTHER" id="PTHR30224">
    <property type="entry name" value="ELECTRON TRANSPORT PROTEIN"/>
    <property type="match status" value="1"/>
</dbReference>
<feature type="transmembrane region" description="Helical" evidence="4">
    <location>
        <begin position="426"/>
        <end position="446"/>
    </location>
</feature>
<evidence type="ECO:0000256" key="1">
    <source>
        <dbReference type="ARBA" id="ARBA00004236"/>
    </source>
</evidence>
<keyword evidence="3 4" id="KW-0472">Membrane</keyword>
<evidence type="ECO:0000256" key="2">
    <source>
        <dbReference type="ARBA" id="ARBA00022475"/>
    </source>
</evidence>
<feature type="transmembrane region" description="Helical" evidence="4">
    <location>
        <begin position="505"/>
        <end position="535"/>
    </location>
</feature>
<sequence length="732" mass="80762">MYILNSRPLAGAWGRGTARSRANNCAALLLAFLVFVAGVSVAFAQTPRLLEGRATPRIIEALFPGADRFEPSDGTPRFVRVFQGDVQLGYLFSTLDVVRARSYSPVPFDAIVGMDMEGKLTGAKVIDFHDPYLMGFPQRVERLAEFLDDHIGYGVGATEPAPHTPDFVQGTTISARNMRAGILDAGRVIMRANDPLPPVTEPTLNRLDFSFHGWDELLEMGAVSEELVTFGDVRAAFAKAGVEPAEMDVPLDRARSDDERYTQLVVALATPALIGRNVIRDTDFGKLVETAPDDVVMLAVMSGGYYNFLGTQYRSAEAGNRFDRMRLVQGDLNLDLFEKDFQFAGQSIQRAGGPRVRDAGLFTIPLSSGFDPFAPFEVRLMVHAADAAGALHTVEFPVQYQVPAEAVLLPPVEPPPPWVEAWRASWLELSILGTALTVLTLIFVFQDQLARHRQLHRWLRPAFLAFTLIWLGWIAGGQLSIVHVVNYIKAPFDGADLGYYLAEPLIVVIAIYVVLSLILIGRGVFCGWLCPFGALQELTSKIARFLRLPVWNPSEKQQRLMWLPKYGLAAIIVGTAFIAPEALASAEEVEPFKTAITSVFTRPAPYVAYALLLLTIGLFTERFFCRFLCPLGGVLALGDRLHLFTFLKRRPECGTGGCHLCERSCPVKAIERDGKIIMAECFQCLDCQVEYYDDHRCPPLAQARKKRERAASKHKPLVMTINGATPPATAAS</sequence>
<dbReference type="PROSITE" id="PS51379">
    <property type="entry name" value="4FE4S_FER_2"/>
    <property type="match status" value="1"/>
</dbReference>
<organism evidence="6 7">
    <name type="scientific">Devosia rhizoryzae</name>
    <dbReference type="NCBI Taxonomy" id="2774137"/>
    <lineage>
        <taxon>Bacteria</taxon>
        <taxon>Pseudomonadati</taxon>
        <taxon>Pseudomonadota</taxon>
        <taxon>Alphaproteobacteria</taxon>
        <taxon>Hyphomicrobiales</taxon>
        <taxon>Devosiaceae</taxon>
        <taxon>Devosia</taxon>
    </lineage>
</organism>
<evidence type="ECO:0000256" key="3">
    <source>
        <dbReference type="ARBA" id="ARBA00023136"/>
    </source>
</evidence>
<feature type="transmembrane region" description="Helical" evidence="4">
    <location>
        <begin position="606"/>
        <end position="625"/>
    </location>
</feature>
<proteinExistence type="predicted"/>
<name>A0ABX7CB80_9HYPH</name>
<dbReference type="PIRSF" id="PIRSF036354">
    <property type="entry name" value="NosR"/>
    <property type="match status" value="1"/>
</dbReference>
<dbReference type="RefSeq" id="WP_201634973.1">
    <property type="nucleotide sequence ID" value="NZ_CP068046.1"/>
</dbReference>
<keyword evidence="4" id="KW-1133">Transmembrane helix</keyword>
<dbReference type="Pfam" id="PF12801">
    <property type="entry name" value="Fer4_5"/>
    <property type="match status" value="2"/>
</dbReference>
<dbReference type="InterPro" id="IPR052378">
    <property type="entry name" value="NosR_regulator"/>
</dbReference>
<dbReference type="InterPro" id="IPR017896">
    <property type="entry name" value="4Fe4S_Fe-S-bd"/>
</dbReference>
<keyword evidence="4" id="KW-0812">Transmembrane</keyword>
<dbReference type="Proteomes" id="UP000595857">
    <property type="component" value="Chromosome"/>
</dbReference>
<comment type="subcellular location">
    <subcellularLocation>
        <location evidence="1">Cell membrane</location>
    </subcellularLocation>
</comment>
<keyword evidence="2" id="KW-1003">Cell membrane</keyword>
<evidence type="ECO:0000313" key="6">
    <source>
        <dbReference type="EMBL" id="QQR40017.1"/>
    </source>
</evidence>